<name>A0AAN8MSP6_9PEZI</name>
<sequence length="151" mass="17608">MDSYKRARRSDGPTPVPKTPTTTLDPWMCEVQVRYEIGQDPSFDFEEFVHVPQQVDGASRIKLGDVIRRAEHALSQRLSKAPKKWNYKYYFHEELALDKYLGFNEIPMDVFSEPNVFWDYGDRNNGLILRLNAYPEPQFKTGIKPQRPTPA</sequence>
<comment type="caution">
    <text evidence="2">The sequence shown here is derived from an EMBL/GenBank/DDBJ whole genome shotgun (WGS) entry which is preliminary data.</text>
</comment>
<keyword evidence="3" id="KW-1185">Reference proteome</keyword>
<organism evidence="2 3">
    <name type="scientific">Orbilia javanica</name>
    <dbReference type="NCBI Taxonomy" id="47235"/>
    <lineage>
        <taxon>Eukaryota</taxon>
        <taxon>Fungi</taxon>
        <taxon>Dikarya</taxon>
        <taxon>Ascomycota</taxon>
        <taxon>Pezizomycotina</taxon>
        <taxon>Orbiliomycetes</taxon>
        <taxon>Orbiliales</taxon>
        <taxon>Orbiliaceae</taxon>
        <taxon>Orbilia</taxon>
    </lineage>
</organism>
<gene>
    <name evidence="2" type="ORF">TWF718_003385</name>
</gene>
<dbReference type="Proteomes" id="UP001313282">
    <property type="component" value="Unassembled WGS sequence"/>
</dbReference>
<evidence type="ECO:0000313" key="3">
    <source>
        <dbReference type="Proteomes" id="UP001313282"/>
    </source>
</evidence>
<proteinExistence type="predicted"/>
<evidence type="ECO:0000313" key="2">
    <source>
        <dbReference type="EMBL" id="KAK6329958.1"/>
    </source>
</evidence>
<evidence type="ECO:0000256" key="1">
    <source>
        <dbReference type="SAM" id="MobiDB-lite"/>
    </source>
</evidence>
<dbReference type="AlphaFoldDB" id="A0AAN8MSP6"/>
<reference evidence="2 3" key="1">
    <citation type="submission" date="2019-10" db="EMBL/GenBank/DDBJ databases">
        <authorList>
            <person name="Palmer J.M."/>
        </authorList>
    </citation>
    <scope>NUCLEOTIDE SEQUENCE [LARGE SCALE GENOMIC DNA]</scope>
    <source>
        <strain evidence="2 3">TWF718</strain>
    </source>
</reference>
<protein>
    <submittedName>
        <fullName evidence="2">Uncharacterized protein</fullName>
    </submittedName>
</protein>
<feature type="region of interest" description="Disordered" evidence="1">
    <location>
        <begin position="1"/>
        <end position="23"/>
    </location>
</feature>
<dbReference type="EMBL" id="JAVHNR010000012">
    <property type="protein sequence ID" value="KAK6329958.1"/>
    <property type="molecule type" value="Genomic_DNA"/>
</dbReference>
<accession>A0AAN8MSP6</accession>